<evidence type="ECO:0000313" key="2">
    <source>
        <dbReference type="Proteomes" id="UP000192721"/>
    </source>
</evidence>
<accession>A0A1W0CS99</accession>
<organism evidence="1 2">
    <name type="scientific">Chromobacterium haemolyticum</name>
    <dbReference type="NCBI Taxonomy" id="394935"/>
    <lineage>
        <taxon>Bacteria</taxon>
        <taxon>Pseudomonadati</taxon>
        <taxon>Pseudomonadota</taxon>
        <taxon>Betaproteobacteria</taxon>
        <taxon>Neisseriales</taxon>
        <taxon>Chromobacteriaceae</taxon>
        <taxon>Chromobacterium</taxon>
    </lineage>
</organism>
<dbReference type="RefSeq" id="WP_081555895.1">
    <property type="nucleotide sequence ID" value="NZ_MUKV01000018.1"/>
</dbReference>
<dbReference type="Proteomes" id="UP000192721">
    <property type="component" value="Unassembled WGS sequence"/>
</dbReference>
<gene>
    <name evidence="1" type="ORF">B0T45_13935</name>
</gene>
<sequence length="198" mass="22040">MTTAQTVDSFGFPESALRLSSIDLVHTGNDLAIACHRGKALLRSLHYQLANHHHDISLSDVEALVELALSALPDHDVEAFDDIEQFAMDARQSMRKLMHQQQALAAILEAMEQAARPAASLEALRQAAVTIYDNSALLVNGNHHWQAFCTLVKERGLLLVWVDWVNGLPPRPDVHTAESLKAQRKAWRKMNALARIVQ</sequence>
<comment type="caution">
    <text evidence="1">The sequence shown here is derived from an EMBL/GenBank/DDBJ whole genome shotgun (WGS) entry which is preliminary data.</text>
</comment>
<protein>
    <submittedName>
        <fullName evidence="1">Uncharacterized protein</fullName>
    </submittedName>
</protein>
<evidence type="ECO:0000313" key="1">
    <source>
        <dbReference type="EMBL" id="OQS37619.1"/>
    </source>
</evidence>
<reference evidence="1 2" key="1">
    <citation type="submission" date="2017-02" db="EMBL/GenBank/DDBJ databases">
        <title>Chromobacterium haemolyticum H5244.</title>
        <authorList>
            <person name="Gulvik C.A."/>
        </authorList>
    </citation>
    <scope>NUCLEOTIDE SEQUENCE [LARGE SCALE GENOMIC DNA]</scope>
    <source>
        <strain evidence="1 2">H5244</strain>
    </source>
</reference>
<dbReference type="AlphaFoldDB" id="A0A1W0CS99"/>
<dbReference type="EMBL" id="MUKV01000018">
    <property type="protein sequence ID" value="OQS37619.1"/>
    <property type="molecule type" value="Genomic_DNA"/>
</dbReference>
<proteinExistence type="predicted"/>
<name>A0A1W0CS99_9NEIS</name>